<gene>
    <name evidence="5" type="ORF">CQY22_006130</name>
</gene>
<dbReference type="InterPro" id="IPR052336">
    <property type="entry name" value="MlaD_Phospholipid_Transporter"/>
</dbReference>
<feature type="compositionally biased region" description="Pro residues" evidence="1">
    <location>
        <begin position="421"/>
        <end position="436"/>
    </location>
</feature>
<dbReference type="PANTHER" id="PTHR33371:SF19">
    <property type="entry name" value="MCE-FAMILY PROTEIN MCE4A"/>
    <property type="match status" value="1"/>
</dbReference>
<feature type="domain" description="Mammalian cell entry C-terminal" evidence="4">
    <location>
        <begin position="136"/>
        <end position="321"/>
    </location>
</feature>
<feature type="transmembrane region" description="Helical" evidence="2">
    <location>
        <begin position="20"/>
        <end position="40"/>
    </location>
</feature>
<proteinExistence type="predicted"/>
<evidence type="ECO:0000259" key="4">
    <source>
        <dbReference type="Pfam" id="PF11887"/>
    </source>
</evidence>
<dbReference type="AlphaFoldDB" id="A0A2G5PE39"/>
<dbReference type="PANTHER" id="PTHR33371">
    <property type="entry name" value="INTERMEMBRANE PHOSPHOLIPID TRANSPORT SYSTEM BINDING PROTEIN MLAD-RELATED"/>
    <property type="match status" value="1"/>
</dbReference>
<comment type="caution">
    <text evidence="5">The sequence shown here is derived from an EMBL/GenBank/DDBJ whole genome shotgun (WGS) entry which is preliminary data.</text>
</comment>
<dbReference type="InterPro" id="IPR003399">
    <property type="entry name" value="Mce/MlaD"/>
</dbReference>
<dbReference type="Pfam" id="PF02470">
    <property type="entry name" value="MlaD"/>
    <property type="match status" value="1"/>
</dbReference>
<dbReference type="GO" id="GO:0005576">
    <property type="term" value="C:extracellular region"/>
    <property type="evidence" value="ECO:0007669"/>
    <property type="project" value="TreeGrafter"/>
</dbReference>
<keyword evidence="6" id="KW-1185">Reference proteome</keyword>
<name>A0A2G5PE39_9MYCO</name>
<dbReference type="RefSeq" id="WP_090587176.1">
    <property type="nucleotide sequence ID" value="NZ_CP104302.1"/>
</dbReference>
<protein>
    <submittedName>
        <fullName evidence="5">Mammalian cell entry protein</fullName>
    </submittedName>
</protein>
<dbReference type="Proteomes" id="UP000230551">
    <property type="component" value="Unassembled WGS sequence"/>
</dbReference>
<evidence type="ECO:0000259" key="3">
    <source>
        <dbReference type="Pfam" id="PF02470"/>
    </source>
</evidence>
<accession>A0A2G5PE39</accession>
<keyword evidence="2" id="KW-1133">Transmembrane helix</keyword>
<dbReference type="STRING" id="85968.GCA_900073015_01113"/>
<evidence type="ECO:0000256" key="1">
    <source>
        <dbReference type="SAM" id="MobiDB-lite"/>
    </source>
</evidence>
<dbReference type="InterPro" id="IPR024516">
    <property type="entry name" value="Mce_C"/>
</dbReference>
<dbReference type="EMBL" id="PDCN02000005">
    <property type="protein sequence ID" value="PIB76293.1"/>
    <property type="molecule type" value="Genomic_DNA"/>
</dbReference>
<evidence type="ECO:0000313" key="5">
    <source>
        <dbReference type="EMBL" id="PIB76293.1"/>
    </source>
</evidence>
<dbReference type="GO" id="GO:0051701">
    <property type="term" value="P:biological process involved in interaction with host"/>
    <property type="evidence" value="ECO:0007669"/>
    <property type="project" value="TreeGrafter"/>
</dbReference>
<dbReference type="Pfam" id="PF11887">
    <property type="entry name" value="Mce4_CUP1"/>
    <property type="match status" value="1"/>
</dbReference>
<evidence type="ECO:0000256" key="2">
    <source>
        <dbReference type="SAM" id="Phobius"/>
    </source>
</evidence>
<keyword evidence="2" id="KW-0812">Transmembrane</keyword>
<feature type="compositionally biased region" description="Pro residues" evidence="1">
    <location>
        <begin position="462"/>
        <end position="474"/>
    </location>
</feature>
<feature type="region of interest" description="Disordered" evidence="1">
    <location>
        <begin position="416"/>
        <end position="508"/>
    </location>
</feature>
<keyword evidence="2" id="KW-0472">Membrane</keyword>
<sequence>MGQRRSDYEQDGRGLTGHQIFLCGVVFLTVMGLTLMLLSLRSAGKFENYTKPVLKLVNVGDGLPPKSDVKYHGMIVGWVEDVVPALGGERYNQVHVNIDARHAPAIPADVTARVIPANIFAVSAVELVGGDANGPSLKSGDQIVEDTELPTVLFQTTITKLRDALEALGRDREDRTIGILEAMQVATQNKRPKLLTSGAQLQKLLADLDGVMADDPEQSDTTVKALVNATEGLQQTAPELVDALHKAIRPMQVFVEQKGQLSQMLSAGLNTTGTAQTALANNSDKLVQITGNMTPVLGTLAQQAHNFVPAFQKLNTLSNKFFEQVWINELDTPNMRINLALTPTYAYSRADCPRYGELKGNSCFTAPLIPVRPQLPDQLLPQNYQVPPDMAPPAGTVIGPNGNLVAVGAPLIDPNPNLADPNPPLPPGFVPAPPAPLTANPDGLPPNPIGPSAEPAPVAPNAFPPPGPGGPPVTAPASNTAPTDGAEPTAEQQFQSAVAPASFGGNVGPVNSAKERFQLSVMTGEKASEATQLLLGPVVRGTTVTVNASAQEGPK</sequence>
<organism evidence="5 6">
    <name type="scientific">Mycolicibacterium brumae</name>
    <dbReference type="NCBI Taxonomy" id="85968"/>
    <lineage>
        <taxon>Bacteria</taxon>
        <taxon>Bacillati</taxon>
        <taxon>Actinomycetota</taxon>
        <taxon>Actinomycetes</taxon>
        <taxon>Mycobacteriales</taxon>
        <taxon>Mycobacteriaceae</taxon>
        <taxon>Mycolicibacterium</taxon>
    </lineage>
</organism>
<dbReference type="OrthoDB" id="4571090at2"/>
<reference evidence="5 6" key="1">
    <citation type="journal article" date="2017" name="Infect. Genet. Evol.">
        <title>The new phylogeny of the genus Mycobacterium: The old and the news.</title>
        <authorList>
            <person name="Tortoli E."/>
            <person name="Fedrizzi T."/>
            <person name="Meehan C.J."/>
            <person name="Trovato A."/>
            <person name="Grottola A."/>
            <person name="Giacobazzi E."/>
            <person name="Serpini G.F."/>
            <person name="Tagliazucchi S."/>
            <person name="Fabio A."/>
            <person name="Bettua C."/>
            <person name="Bertorelli R."/>
            <person name="Frascaro F."/>
            <person name="De Sanctis V."/>
            <person name="Pecorari M."/>
            <person name="Jousson O."/>
            <person name="Segata N."/>
            <person name="Cirillo D.M."/>
        </authorList>
    </citation>
    <scope>NUCLEOTIDE SEQUENCE [LARGE SCALE GENOMIC DNA]</scope>
    <source>
        <strain evidence="5 6">CIP1034565</strain>
    </source>
</reference>
<feature type="domain" description="Mce/MlaD" evidence="3">
    <location>
        <begin position="59"/>
        <end position="129"/>
    </location>
</feature>
<evidence type="ECO:0000313" key="6">
    <source>
        <dbReference type="Proteomes" id="UP000230551"/>
    </source>
</evidence>